<evidence type="ECO:0000313" key="11">
    <source>
        <dbReference type="Proteomes" id="UP000195221"/>
    </source>
</evidence>
<organism evidence="10 11">
    <name type="scientific">Caballeronia sordidicola</name>
    <name type="common">Burkholderia sordidicola</name>
    <dbReference type="NCBI Taxonomy" id="196367"/>
    <lineage>
        <taxon>Bacteria</taxon>
        <taxon>Pseudomonadati</taxon>
        <taxon>Pseudomonadota</taxon>
        <taxon>Betaproteobacteria</taxon>
        <taxon>Burkholderiales</taxon>
        <taxon>Burkholderiaceae</taxon>
        <taxon>Caballeronia</taxon>
    </lineage>
</organism>
<gene>
    <name evidence="9" type="primary">flhD</name>
    <name evidence="10" type="ORF">PAMC26577_35940</name>
</gene>
<dbReference type="GO" id="GO:0003677">
    <property type="term" value="F:DNA binding"/>
    <property type="evidence" value="ECO:0007669"/>
    <property type="project" value="UniProtKB-UniRule"/>
</dbReference>
<comment type="function">
    <text evidence="8 9">Functions in complex with FlhC as a master transcriptional regulator that regulates transcription of several flagellar and non-flagellar operons by binding to their promoter region. Activates expression of class 2 flagellar genes, including fliA, which is a flagellum-specific sigma factor that turns on the class 3 genes. Also regulates genes whose products function in a variety of physiological pathways.</text>
</comment>
<keyword evidence="10" id="KW-0969">Cilium</keyword>
<name>A0A242M938_CABSO</name>
<reference evidence="10 11" key="1">
    <citation type="submission" date="2017-03" db="EMBL/GenBank/DDBJ databases">
        <title>Genome analysis of strain PAMC 26577.</title>
        <authorList>
            <person name="Oh H.-M."/>
            <person name="Yang J.-A."/>
        </authorList>
    </citation>
    <scope>NUCLEOTIDE SEQUENCE [LARGE SCALE GENOMIC DNA]</scope>
    <source>
        <strain evidence="10 11">PAMC 26577</strain>
    </source>
</reference>
<dbReference type="AlphaFoldDB" id="A0A242M938"/>
<proteinExistence type="inferred from homology"/>
<comment type="subcellular location">
    <subcellularLocation>
        <location evidence="9">Cytoplasm</location>
    </subcellularLocation>
</comment>
<evidence type="ECO:0000256" key="3">
    <source>
        <dbReference type="ARBA" id="ARBA00023015"/>
    </source>
</evidence>
<keyword evidence="3 9" id="KW-0805">Transcription regulation</keyword>
<keyword evidence="4 9" id="KW-0238">DNA-binding</keyword>
<comment type="subunit">
    <text evidence="9">Homodimer; disulfide-linked. Forms a heterohexamer composed of two FlhC and four FlhD subunits. Each FlhC binds a FlhD dimer, forming a heterotrimer, and a hexamer assembles by dimerization of two heterotrimers.</text>
</comment>
<dbReference type="NCBIfam" id="NF002783">
    <property type="entry name" value="PRK02909.1-1"/>
    <property type="match status" value="1"/>
</dbReference>
<dbReference type="Proteomes" id="UP000195221">
    <property type="component" value="Unassembled WGS sequence"/>
</dbReference>
<dbReference type="SUPFAM" id="SSF63592">
    <property type="entry name" value="Flagellar transcriptional activator FlhD"/>
    <property type="match status" value="1"/>
</dbReference>
<feature type="disulfide bond" description="Interchain" evidence="9">
    <location>
        <position position="66"/>
    </location>
</feature>
<keyword evidence="6 9" id="KW-0010">Activator</keyword>
<evidence type="ECO:0000256" key="4">
    <source>
        <dbReference type="ARBA" id="ARBA00023125"/>
    </source>
</evidence>
<dbReference type="GO" id="GO:0005737">
    <property type="term" value="C:cytoplasm"/>
    <property type="evidence" value="ECO:0007669"/>
    <property type="project" value="UniProtKB-SubCell"/>
</dbReference>
<evidence type="ECO:0000256" key="7">
    <source>
        <dbReference type="ARBA" id="ARBA00023163"/>
    </source>
</evidence>
<dbReference type="GO" id="GO:1902208">
    <property type="term" value="P:regulation of bacterial-type flagellum assembly"/>
    <property type="evidence" value="ECO:0007669"/>
    <property type="project" value="UniProtKB-UniRule"/>
</dbReference>
<keyword evidence="10" id="KW-0966">Cell projection</keyword>
<keyword evidence="7 9" id="KW-0804">Transcription</keyword>
<dbReference type="HAMAP" id="MF_00725">
    <property type="entry name" value="FlhD"/>
    <property type="match status" value="1"/>
</dbReference>
<keyword evidence="1 9" id="KW-0963">Cytoplasm</keyword>
<keyword evidence="10" id="KW-0282">Flagellum</keyword>
<comment type="similarity">
    <text evidence="9">Belongs to the FlhD family.</text>
</comment>
<evidence type="ECO:0000256" key="1">
    <source>
        <dbReference type="ARBA" id="ARBA00022490"/>
    </source>
</evidence>
<comment type="caution">
    <text evidence="10">The sequence shown here is derived from an EMBL/GenBank/DDBJ whole genome shotgun (WGS) entry which is preliminary data.</text>
</comment>
<dbReference type="InterPro" id="IPR023559">
    <property type="entry name" value="Flagellar_FlhD"/>
</dbReference>
<dbReference type="InterPro" id="IPR036194">
    <property type="entry name" value="FlhD_sf"/>
</dbReference>
<keyword evidence="2 9" id="KW-1005">Bacterial flagellum biogenesis</keyword>
<evidence type="ECO:0000256" key="2">
    <source>
        <dbReference type="ARBA" id="ARBA00022795"/>
    </source>
</evidence>
<sequence length="99" mass="10783">MNTKNDSADSIREINLSYIMLAQKMLRADRAVGQARLGLSLKVADILVTLTMAQVLKLAAAPHLLCAFRFDDQSMLMSLSRADEQGKIVPAESMLAFAG</sequence>
<evidence type="ECO:0000256" key="8">
    <source>
        <dbReference type="ARBA" id="ARBA00025431"/>
    </source>
</evidence>
<dbReference type="EMBL" id="NBTZ01000148">
    <property type="protein sequence ID" value="OTP67778.1"/>
    <property type="molecule type" value="Genomic_DNA"/>
</dbReference>
<dbReference type="Gene3D" id="1.10.4000.10">
    <property type="entry name" value="Flagellar transcriptional activator FlhD"/>
    <property type="match status" value="1"/>
</dbReference>
<evidence type="ECO:0000256" key="6">
    <source>
        <dbReference type="ARBA" id="ARBA00023159"/>
    </source>
</evidence>
<dbReference type="RefSeq" id="WP_075358260.1">
    <property type="nucleotide sequence ID" value="NZ_MSRG01000025.1"/>
</dbReference>
<evidence type="ECO:0000313" key="10">
    <source>
        <dbReference type="EMBL" id="OTP67778.1"/>
    </source>
</evidence>
<dbReference type="GO" id="GO:0044780">
    <property type="term" value="P:bacterial-type flagellum assembly"/>
    <property type="evidence" value="ECO:0007669"/>
    <property type="project" value="InterPro"/>
</dbReference>
<evidence type="ECO:0000256" key="9">
    <source>
        <dbReference type="HAMAP-Rule" id="MF_00725"/>
    </source>
</evidence>
<evidence type="ECO:0000256" key="5">
    <source>
        <dbReference type="ARBA" id="ARBA00023157"/>
    </source>
</evidence>
<accession>A0A242M938</accession>
<keyword evidence="5 9" id="KW-1015">Disulfide bond</keyword>
<protein>
    <recommendedName>
        <fullName evidence="9">Flagellar transcriptional regulator FlhD</fullName>
    </recommendedName>
</protein>
<dbReference type="GO" id="GO:0045893">
    <property type="term" value="P:positive regulation of DNA-templated transcription"/>
    <property type="evidence" value="ECO:0007669"/>
    <property type="project" value="InterPro"/>
</dbReference>
<comment type="domain">
    <text evidence="9">The C-terminal region contains a putative helix-turn-helix (HTH) motif, suggesting that this region may bind DNA.</text>
</comment>
<dbReference type="Pfam" id="PF05247">
    <property type="entry name" value="FlhD"/>
    <property type="match status" value="1"/>
</dbReference>